<protein>
    <submittedName>
        <fullName evidence="3">Uncharacterized protein</fullName>
    </submittedName>
</protein>
<keyword evidence="2" id="KW-1133">Transmembrane helix</keyword>
<comment type="caution">
    <text evidence="3">The sequence shown here is derived from an EMBL/GenBank/DDBJ whole genome shotgun (WGS) entry which is preliminary data.</text>
</comment>
<accession>A0A5J4X883</accession>
<evidence type="ECO:0000256" key="1">
    <source>
        <dbReference type="SAM" id="MobiDB-lite"/>
    </source>
</evidence>
<evidence type="ECO:0000256" key="2">
    <source>
        <dbReference type="SAM" id="Phobius"/>
    </source>
</evidence>
<keyword evidence="2" id="KW-0812">Transmembrane</keyword>
<keyword evidence="2" id="KW-0472">Membrane</keyword>
<reference evidence="3 4" key="1">
    <citation type="submission" date="2019-03" db="EMBL/GenBank/DDBJ databases">
        <title>Single cell metagenomics reveals metabolic interactions within the superorganism composed of flagellate Streblomastix strix and complex community of Bacteroidetes bacteria on its surface.</title>
        <authorList>
            <person name="Treitli S.C."/>
            <person name="Kolisko M."/>
            <person name="Husnik F."/>
            <person name="Keeling P."/>
            <person name="Hampl V."/>
        </authorList>
    </citation>
    <scope>NUCLEOTIDE SEQUENCE [LARGE SCALE GENOMIC DNA]</scope>
    <source>
        <strain evidence="3">ST1C</strain>
    </source>
</reference>
<feature type="compositionally biased region" description="Basic and acidic residues" evidence="1">
    <location>
        <begin position="176"/>
        <end position="191"/>
    </location>
</feature>
<sequence>MQEVILQIQKVNEGSFSSIQSYVPSGDKDDGIIEDEGDRIQFVVLSVANDEVVGKLITFLYAVDDDGNQKGGEEVSFYSFEGDALRTKAPLSLKWTLSVGCGAVNIDNIDWSAYDIIIFYPIFYPIFQLIFVLFVYPIEGIHYPPYQQYPALVRIETGLIQRGNEGEREAEETGDGEGKKEGEQKDVKCGV</sequence>
<dbReference type="EMBL" id="SNRW01000099">
    <property type="protein sequence ID" value="KAA6403448.1"/>
    <property type="molecule type" value="Genomic_DNA"/>
</dbReference>
<feature type="region of interest" description="Disordered" evidence="1">
    <location>
        <begin position="163"/>
        <end position="191"/>
    </location>
</feature>
<feature type="transmembrane region" description="Helical" evidence="2">
    <location>
        <begin position="117"/>
        <end position="138"/>
    </location>
</feature>
<gene>
    <name evidence="3" type="ORF">EZS28_001018</name>
</gene>
<dbReference type="AlphaFoldDB" id="A0A5J4X883"/>
<evidence type="ECO:0000313" key="3">
    <source>
        <dbReference type="EMBL" id="KAA6403448.1"/>
    </source>
</evidence>
<evidence type="ECO:0000313" key="4">
    <source>
        <dbReference type="Proteomes" id="UP000324800"/>
    </source>
</evidence>
<dbReference type="Proteomes" id="UP000324800">
    <property type="component" value="Unassembled WGS sequence"/>
</dbReference>
<name>A0A5J4X883_9EUKA</name>
<proteinExistence type="predicted"/>
<organism evidence="3 4">
    <name type="scientific">Streblomastix strix</name>
    <dbReference type="NCBI Taxonomy" id="222440"/>
    <lineage>
        <taxon>Eukaryota</taxon>
        <taxon>Metamonada</taxon>
        <taxon>Preaxostyla</taxon>
        <taxon>Oxymonadida</taxon>
        <taxon>Streblomastigidae</taxon>
        <taxon>Streblomastix</taxon>
    </lineage>
</organism>